<evidence type="ECO:0000256" key="1">
    <source>
        <dbReference type="ARBA" id="ARBA00022723"/>
    </source>
</evidence>
<dbReference type="Pfam" id="PF03604">
    <property type="entry name" value="Zn_ribbon_RPAB4"/>
    <property type="match status" value="1"/>
</dbReference>
<dbReference type="GO" id="GO:0003677">
    <property type="term" value="F:DNA binding"/>
    <property type="evidence" value="ECO:0007669"/>
    <property type="project" value="InterPro"/>
</dbReference>
<dbReference type="GO" id="GO:0003899">
    <property type="term" value="F:DNA-directed RNA polymerase activity"/>
    <property type="evidence" value="ECO:0007669"/>
    <property type="project" value="InterPro"/>
</dbReference>
<keyword evidence="1" id="KW-0479">Metal-binding</keyword>
<name>F2HHK2_9CRYP</name>
<dbReference type="GO" id="GO:0000428">
    <property type="term" value="C:DNA-directed RNA polymerase complex"/>
    <property type="evidence" value="ECO:0007669"/>
    <property type="project" value="UniProtKB-KW"/>
</dbReference>
<gene>
    <name evidence="3" type="primary">rpc10</name>
    <name evidence="3" type="ORF">CPARA_1gp140</name>
</gene>
<proteinExistence type="predicted"/>
<dbReference type="Gene3D" id="2.20.28.30">
    <property type="entry name" value="RNA polymerase ii, chain L"/>
    <property type="match status" value="1"/>
</dbReference>
<dbReference type="Proteomes" id="UP000243423">
    <property type="component" value="Nucleomorph 1"/>
</dbReference>
<accession>F2HHK2</accession>
<dbReference type="AlphaFoldDB" id="F2HHK2"/>
<dbReference type="InterPro" id="IPR029040">
    <property type="entry name" value="RPABC4/Spt4"/>
</dbReference>
<keyword evidence="3" id="KW-0542">Nucleomorph</keyword>
<keyword evidence="2" id="KW-0862">Zinc</keyword>
<dbReference type="GO" id="GO:0006351">
    <property type="term" value="P:DNA-templated transcription"/>
    <property type="evidence" value="ECO:0007669"/>
    <property type="project" value="InterPro"/>
</dbReference>
<dbReference type="EMBL" id="CP002172">
    <property type="protein sequence ID" value="AEA38798.1"/>
    <property type="molecule type" value="Genomic_DNA"/>
</dbReference>
<keyword evidence="3" id="KW-0240">DNA-directed RNA polymerase</keyword>
<reference evidence="3 4" key="1">
    <citation type="journal article" date="2011" name="Genome Biol. Evol.">
        <title>Complete nucleomorph genome sequence of the nonphotosynthetic alga Cryptomonas paramecium reveals a core nucleomorph gene set.</title>
        <authorList>
            <person name="Tanifuji G."/>
            <person name="Onodera N.T."/>
            <person name="Wheeler T.J."/>
            <person name="Dlutek M."/>
            <person name="Donaher N."/>
            <person name="Archibald J.M."/>
        </authorList>
    </citation>
    <scope>NUCLEOTIDE SEQUENCE [LARGE SCALE GENOMIC DNA]</scope>
    <source>
        <strain evidence="3 4">CCAP977/2A</strain>
    </source>
</reference>
<evidence type="ECO:0000313" key="3">
    <source>
        <dbReference type="EMBL" id="AEA38798.1"/>
    </source>
</evidence>
<dbReference type="SMART" id="SM00659">
    <property type="entry name" value="RPOLCX"/>
    <property type="match status" value="1"/>
</dbReference>
<dbReference type="RefSeq" id="XP_003239696.1">
    <property type="nucleotide sequence ID" value="XM_003239648.1"/>
</dbReference>
<dbReference type="GO" id="GO:0046872">
    <property type="term" value="F:metal ion binding"/>
    <property type="evidence" value="ECO:0007669"/>
    <property type="project" value="UniProtKB-KW"/>
</dbReference>
<organism evidence="3 4">
    <name type="scientific">Cryptomonas paramaecium</name>
    <dbReference type="NCBI Taxonomy" id="2898"/>
    <lineage>
        <taxon>Eukaryota</taxon>
        <taxon>Cryptophyceae</taxon>
        <taxon>Cryptomonadales</taxon>
        <taxon>Cryptomonadaceae</taxon>
        <taxon>Cryptomonas</taxon>
    </lineage>
</organism>
<evidence type="ECO:0000256" key="2">
    <source>
        <dbReference type="ARBA" id="ARBA00022833"/>
    </source>
</evidence>
<dbReference type="GeneID" id="10447023"/>
<protein>
    <submittedName>
        <fullName evidence="3">DNA-directed RNA polymerases I, II and III</fullName>
    </submittedName>
</protein>
<keyword evidence="3" id="KW-0804">Transcription</keyword>
<dbReference type="SUPFAM" id="SSF63393">
    <property type="entry name" value="RNA polymerase subunits"/>
    <property type="match status" value="1"/>
</dbReference>
<dbReference type="InterPro" id="IPR006591">
    <property type="entry name" value="RNAP_P/RPABC4"/>
</dbReference>
<sequence>MDYYCSECGLVNQVNAGESVICKYCGARILYKIRPNAILEYEAK</sequence>
<geneLocation type="nucleomorph" evidence="3"/>
<evidence type="ECO:0000313" key="4">
    <source>
        <dbReference type="Proteomes" id="UP000243423"/>
    </source>
</evidence>